<feature type="binding site" evidence="8">
    <location>
        <position position="111"/>
    </location>
    <ligand>
        <name>shikimate</name>
        <dbReference type="ChEBI" id="CHEBI:36208"/>
    </ligand>
</feature>
<dbReference type="NCBIfam" id="TIGR00507">
    <property type="entry name" value="aroE"/>
    <property type="match status" value="1"/>
</dbReference>
<comment type="pathway">
    <text evidence="1 8">Metabolic intermediate biosynthesis; chorismate biosynthesis; chorismate from D-erythrose 4-phosphate and phosphoenolpyruvate: step 4/7.</text>
</comment>
<dbReference type="InterPro" id="IPR013708">
    <property type="entry name" value="Shikimate_DH-bd_N"/>
</dbReference>
<dbReference type="Gene3D" id="3.40.50.720">
    <property type="entry name" value="NAD(P)-binding Rossmann-like Domain"/>
    <property type="match status" value="1"/>
</dbReference>
<dbReference type="GO" id="GO:0019632">
    <property type="term" value="P:shikimate metabolic process"/>
    <property type="evidence" value="ECO:0007669"/>
    <property type="project" value="InterPro"/>
</dbReference>
<evidence type="ECO:0000259" key="10">
    <source>
        <dbReference type="Pfam" id="PF18317"/>
    </source>
</evidence>
<dbReference type="Proteomes" id="UP000475117">
    <property type="component" value="Chromosome"/>
</dbReference>
<feature type="binding site" evidence="8">
    <location>
        <position position="280"/>
    </location>
    <ligand>
        <name>NADP(+)</name>
        <dbReference type="ChEBI" id="CHEBI:58349"/>
    </ligand>
</feature>
<accession>A0A6B3L8M2</accession>
<dbReference type="SUPFAM" id="SSF53223">
    <property type="entry name" value="Aminoacid dehydrogenase-like, N-terminal domain"/>
    <property type="match status" value="1"/>
</dbReference>
<evidence type="ECO:0000259" key="9">
    <source>
        <dbReference type="Pfam" id="PF08501"/>
    </source>
</evidence>
<evidence type="ECO:0000256" key="5">
    <source>
        <dbReference type="ARBA" id="ARBA00023002"/>
    </source>
</evidence>
<keyword evidence="6 8" id="KW-0057">Aromatic amino acid biosynthesis</keyword>
<proteinExistence type="inferred from homology"/>
<dbReference type="InterPro" id="IPR046346">
    <property type="entry name" value="Aminoacid_DH-like_N_sf"/>
</dbReference>
<dbReference type="Pfam" id="PF18317">
    <property type="entry name" value="SDH_C"/>
    <property type="match status" value="1"/>
</dbReference>
<feature type="binding site" evidence="8">
    <location>
        <begin position="177"/>
        <end position="182"/>
    </location>
    <ligand>
        <name>NADP(+)</name>
        <dbReference type="ChEBI" id="CHEBI:58349"/>
    </ligand>
</feature>
<dbReference type="HAMAP" id="MF_00222">
    <property type="entry name" value="Shikimate_DH_AroE"/>
    <property type="match status" value="1"/>
</dbReference>
<evidence type="ECO:0000256" key="6">
    <source>
        <dbReference type="ARBA" id="ARBA00023141"/>
    </source>
</evidence>
<dbReference type="AlphaFoldDB" id="A0A6B3L8M2"/>
<feature type="binding site" evidence="8">
    <location>
        <position position="127"/>
    </location>
    <ligand>
        <name>shikimate</name>
        <dbReference type="ChEBI" id="CHEBI:36208"/>
    </ligand>
</feature>
<feature type="binding site" evidence="8">
    <location>
        <begin position="37"/>
        <end position="39"/>
    </location>
    <ligand>
        <name>shikimate</name>
        <dbReference type="ChEBI" id="CHEBI:36208"/>
    </ligand>
</feature>
<dbReference type="InterPro" id="IPR041121">
    <property type="entry name" value="SDH_C"/>
</dbReference>
<protein>
    <recommendedName>
        <fullName evidence="2 8">Shikimate dehydrogenase (NADP(+))</fullName>
        <shortName evidence="8">SDH</shortName>
        <ecNumber evidence="2 8">1.1.1.25</ecNumber>
    </recommendedName>
</protein>
<dbReference type="GO" id="GO:0009423">
    <property type="term" value="P:chorismate biosynthetic process"/>
    <property type="evidence" value="ECO:0007669"/>
    <property type="project" value="UniProtKB-UniRule"/>
</dbReference>
<feature type="binding site" evidence="8">
    <location>
        <position position="102"/>
    </location>
    <ligand>
        <name>NADP(+)</name>
        <dbReference type="ChEBI" id="CHEBI:58349"/>
    </ligand>
</feature>
<feature type="binding site" evidence="8">
    <location>
        <position position="257"/>
    </location>
    <ligand>
        <name>NADP(+)</name>
        <dbReference type="ChEBI" id="CHEBI:58349"/>
    </ligand>
</feature>
<feature type="binding site" evidence="8">
    <location>
        <position position="287"/>
    </location>
    <ligand>
        <name>shikimate</name>
        <dbReference type="ChEBI" id="CHEBI:36208"/>
    </ligand>
</feature>
<dbReference type="Pfam" id="PF08501">
    <property type="entry name" value="Shikimate_dh_N"/>
    <property type="match status" value="1"/>
</dbReference>
<dbReference type="InterPro" id="IPR011342">
    <property type="entry name" value="Shikimate_DH"/>
</dbReference>
<comment type="subunit">
    <text evidence="8">Homodimer.</text>
</comment>
<dbReference type="SUPFAM" id="SSF51735">
    <property type="entry name" value="NAD(P)-binding Rossmann-fold domains"/>
    <property type="match status" value="1"/>
</dbReference>
<dbReference type="PANTHER" id="PTHR21089:SF1">
    <property type="entry name" value="BIFUNCTIONAL 3-DEHYDROQUINATE DEHYDRATASE_SHIKIMATE DEHYDROGENASE, CHLOROPLASTIC"/>
    <property type="match status" value="1"/>
</dbReference>
<dbReference type="InterPro" id="IPR036291">
    <property type="entry name" value="NAD(P)-bd_dom_sf"/>
</dbReference>
<dbReference type="InterPro" id="IPR022893">
    <property type="entry name" value="Shikimate_DH_fam"/>
</dbReference>
<feature type="binding site" evidence="8">
    <location>
        <position position="86"/>
    </location>
    <ligand>
        <name>shikimate</name>
        <dbReference type="ChEBI" id="CHEBI:36208"/>
    </ligand>
</feature>
<dbReference type="GO" id="GO:0004764">
    <property type="term" value="F:shikimate 3-dehydrogenase (NADP+) activity"/>
    <property type="evidence" value="ECO:0007669"/>
    <property type="project" value="UniProtKB-UniRule"/>
</dbReference>
<evidence type="ECO:0000256" key="8">
    <source>
        <dbReference type="HAMAP-Rule" id="MF_00222"/>
    </source>
</evidence>
<reference evidence="11 12" key="1">
    <citation type="submission" date="2020-12" db="EMBL/GenBank/DDBJ databases">
        <title>Sulforoseuscoccus oceanibium gen. nov., sp. nov., a representative of the phylum Verrucomicrobia with special cytoplasmic membrane, and proposal of Sulforoseuscoccusaceae fam. nov.</title>
        <authorList>
            <person name="Xi F."/>
        </authorList>
    </citation>
    <scope>NUCLEOTIDE SEQUENCE [LARGE SCALE GENOMIC DNA]</scope>
    <source>
        <strain evidence="11 12">T37</strain>
    </source>
</reference>
<keyword evidence="12" id="KW-1185">Reference proteome</keyword>
<dbReference type="CDD" id="cd01065">
    <property type="entry name" value="NAD_bind_Shikimate_DH"/>
    <property type="match status" value="1"/>
</dbReference>
<organism evidence="11 12">
    <name type="scientific">Sulfuriroseicoccus oceanibius</name>
    <dbReference type="NCBI Taxonomy" id="2707525"/>
    <lineage>
        <taxon>Bacteria</taxon>
        <taxon>Pseudomonadati</taxon>
        <taxon>Verrucomicrobiota</taxon>
        <taxon>Verrucomicrobiia</taxon>
        <taxon>Verrucomicrobiales</taxon>
        <taxon>Verrucomicrobiaceae</taxon>
        <taxon>Sulfuriroseicoccus</taxon>
    </lineage>
</organism>
<evidence type="ECO:0000256" key="2">
    <source>
        <dbReference type="ARBA" id="ARBA00012962"/>
    </source>
</evidence>
<keyword evidence="3 8" id="KW-0028">Amino-acid biosynthesis</keyword>
<gene>
    <name evidence="8 11" type="primary">aroE</name>
    <name evidence="11" type="ORF">G3M56_008090</name>
</gene>
<evidence type="ECO:0000256" key="3">
    <source>
        <dbReference type="ARBA" id="ARBA00022605"/>
    </source>
</evidence>
<feature type="domain" description="SDH C-terminal" evidence="10">
    <location>
        <begin position="280"/>
        <end position="310"/>
    </location>
</feature>
<dbReference type="EC" id="1.1.1.25" evidence="2 8"/>
<dbReference type="GO" id="GO:0005829">
    <property type="term" value="C:cytosol"/>
    <property type="evidence" value="ECO:0007669"/>
    <property type="project" value="TreeGrafter"/>
</dbReference>
<feature type="domain" description="Shikimate dehydrogenase substrate binding N-terminal" evidence="9">
    <location>
        <begin position="29"/>
        <end position="113"/>
    </location>
</feature>
<evidence type="ECO:0000313" key="11">
    <source>
        <dbReference type="EMBL" id="QQL43857.1"/>
    </source>
</evidence>
<keyword evidence="4 8" id="KW-0521">NADP</keyword>
<feature type="binding site" evidence="8">
    <location>
        <position position="259"/>
    </location>
    <ligand>
        <name>shikimate</name>
        <dbReference type="ChEBI" id="CHEBI:36208"/>
    </ligand>
</feature>
<evidence type="ECO:0000313" key="12">
    <source>
        <dbReference type="Proteomes" id="UP000475117"/>
    </source>
</evidence>
<sequence length="315" mass="33390">MSTLLTLDDLNSWQASGKAPTDPAPRLAVIGDPVAHSLSPAMHQPALDKAGINARYVKLHVPASVDSFESLFAQLRALGFIGVNVTVPHKATALAAADVADDAATAMGAANTILFADDGKTYAFNTDGIGMAEAIRDAFRIDLRDLRITIVGAGGGAGRAAAVKCALDQCERLVLINRTVSKIQELEEQLRPHFTDDKLHGATERLCAVGLDEPGRLAEELEETDLIINATSVGMKPGEGSPLPAQMILPHHLVFDMIYAPPKTPLLRAAEGNGARIANGSDMLLHQGAAAFAIWFGQDPDIHVMRQALRDASKA</sequence>
<comment type="catalytic activity">
    <reaction evidence="7 8">
        <text>shikimate + NADP(+) = 3-dehydroshikimate + NADPH + H(+)</text>
        <dbReference type="Rhea" id="RHEA:17737"/>
        <dbReference type="ChEBI" id="CHEBI:15378"/>
        <dbReference type="ChEBI" id="CHEBI:16630"/>
        <dbReference type="ChEBI" id="CHEBI:36208"/>
        <dbReference type="ChEBI" id="CHEBI:57783"/>
        <dbReference type="ChEBI" id="CHEBI:58349"/>
        <dbReference type="EC" id="1.1.1.25"/>
    </reaction>
</comment>
<dbReference type="KEGG" id="soa:G3M56_008090"/>
<dbReference type="RefSeq" id="WP_164361875.1">
    <property type="nucleotide sequence ID" value="NZ_CP066776.1"/>
</dbReference>
<name>A0A6B3L8M2_9BACT</name>
<dbReference type="GO" id="GO:0050661">
    <property type="term" value="F:NADP binding"/>
    <property type="evidence" value="ECO:0007669"/>
    <property type="project" value="InterPro"/>
</dbReference>
<evidence type="ECO:0000256" key="4">
    <source>
        <dbReference type="ARBA" id="ARBA00022857"/>
    </source>
</evidence>
<evidence type="ECO:0000256" key="1">
    <source>
        <dbReference type="ARBA" id="ARBA00004871"/>
    </source>
</evidence>
<evidence type="ECO:0000256" key="7">
    <source>
        <dbReference type="ARBA" id="ARBA00049442"/>
    </source>
</evidence>
<dbReference type="GO" id="GO:0009073">
    <property type="term" value="P:aromatic amino acid family biosynthetic process"/>
    <property type="evidence" value="ECO:0007669"/>
    <property type="project" value="UniProtKB-KW"/>
</dbReference>
<keyword evidence="5 8" id="KW-0560">Oxidoreductase</keyword>
<dbReference type="Gene3D" id="3.40.50.10860">
    <property type="entry name" value="Leucine Dehydrogenase, chain A, domain 1"/>
    <property type="match status" value="1"/>
</dbReference>
<comment type="similarity">
    <text evidence="8">Belongs to the shikimate dehydrogenase family.</text>
</comment>
<dbReference type="EMBL" id="CP066776">
    <property type="protein sequence ID" value="QQL43857.1"/>
    <property type="molecule type" value="Genomic_DNA"/>
</dbReference>
<dbReference type="GO" id="GO:0008652">
    <property type="term" value="P:amino acid biosynthetic process"/>
    <property type="evidence" value="ECO:0007669"/>
    <property type="project" value="UniProtKB-KW"/>
</dbReference>
<dbReference type="UniPathway" id="UPA00053">
    <property type="reaction ID" value="UER00087"/>
</dbReference>
<comment type="function">
    <text evidence="8">Involved in the biosynthesis of the chorismate, which leads to the biosynthesis of aromatic amino acids. Catalyzes the reversible NADPH linked reduction of 3-dehydroshikimate (DHSA) to yield shikimate (SA).</text>
</comment>
<dbReference type="PANTHER" id="PTHR21089">
    <property type="entry name" value="SHIKIMATE DEHYDROGENASE"/>
    <property type="match status" value="1"/>
</dbReference>
<comment type="caution">
    <text evidence="8">Lacks conserved residue(s) required for the propagation of feature annotation.</text>
</comment>
<feature type="active site" description="Proton acceptor" evidence="8">
    <location>
        <position position="90"/>
    </location>
</feature>